<evidence type="ECO:0000256" key="2">
    <source>
        <dbReference type="ARBA" id="ARBA00023239"/>
    </source>
</evidence>
<dbReference type="Pfam" id="PF02666">
    <property type="entry name" value="PS_Dcarbxylase"/>
    <property type="match status" value="1"/>
</dbReference>
<dbReference type="GO" id="GO:0004609">
    <property type="term" value="F:phosphatidylserine decarboxylase activity"/>
    <property type="evidence" value="ECO:0007669"/>
    <property type="project" value="InterPro"/>
</dbReference>
<dbReference type="OrthoDB" id="5973539at2759"/>
<organism evidence="5 6">
    <name type="scientific">Aspergillus tanneri</name>
    <dbReference type="NCBI Taxonomy" id="1220188"/>
    <lineage>
        <taxon>Eukaryota</taxon>
        <taxon>Fungi</taxon>
        <taxon>Dikarya</taxon>
        <taxon>Ascomycota</taxon>
        <taxon>Pezizomycotina</taxon>
        <taxon>Eurotiomycetes</taxon>
        <taxon>Eurotiomycetidae</taxon>
        <taxon>Eurotiales</taxon>
        <taxon>Aspergillaceae</taxon>
        <taxon>Aspergillus</taxon>
        <taxon>Aspergillus subgen. Circumdati</taxon>
    </lineage>
</organism>
<dbReference type="Pfam" id="PF12588">
    <property type="entry name" value="PSDC"/>
    <property type="match status" value="1"/>
</dbReference>
<evidence type="ECO:0000259" key="3">
    <source>
        <dbReference type="Pfam" id="PF12588"/>
    </source>
</evidence>
<accession>A0A4V3UNX9</accession>
<evidence type="ECO:0000256" key="1">
    <source>
        <dbReference type="ARBA" id="ARBA00022793"/>
    </source>
</evidence>
<comment type="caution">
    <text evidence="5">The sequence shown here is derived from an EMBL/GenBank/DDBJ whole genome shotgun (WGS) entry which is preliminary data.</text>
</comment>
<gene>
    <name evidence="4" type="ORF">ATNIH1004_005605</name>
    <name evidence="5" type="ORF">EYZ11_007572</name>
</gene>
<keyword evidence="6" id="KW-1185">Reference proteome</keyword>
<feature type="domain" description="L-tryptophan decarboxylase PsiD-like" evidence="3">
    <location>
        <begin position="50"/>
        <end position="185"/>
    </location>
</feature>
<protein>
    <recommendedName>
        <fullName evidence="3">L-tryptophan decarboxylase PsiD-like domain-containing protein</fullName>
    </recommendedName>
</protein>
<dbReference type="PANTHER" id="PTHR10067">
    <property type="entry name" value="PHOSPHATIDYLSERINE DECARBOXYLASE"/>
    <property type="match status" value="1"/>
</dbReference>
<proteinExistence type="predicted"/>
<sequence>MVYSKPTKSFARIANWLPANHSILQSYLSKLKTEIEDIKATRGEILHDDTIIAFRDLVQGDTVLRMLSRAMLTEVPNKEPYNKDPIGRKQIRDFDELLDFMQVTLSKAPTWTDDGYKIGLVGFPLNAVLDWPMATQSGYAFFLNKDVNLALKKILNKWKDYLHTRSSANVLTTDNWFSQEALQKLVDDGNTIEGKTHTFPELYNTRGSTEPPFNFDTWDNFFIREFNENIRPVEWKEDNSVVVNACESKPYALRRNVQEYDNFWLKGQNYSLHEMFEPTKQYVSNYGNKFIGGTVYQAFLSPTTYHRWHAPVSGTIKLHTIVDGTYYSEPTITGFTSSDGPDEAAPDEAQGYLTQVATRAILIIEADNADLGLVAFIAVGMAEVSSCEFTPNIQSGKQLHVTKGEEIGTFHHGGSTHCLVFQKKAKLAWVTEAVPHSVPEETEKNVPLKSALAFVRRKDPNYNPA</sequence>
<evidence type="ECO:0000313" key="4">
    <source>
        <dbReference type="EMBL" id="KAA8646930.1"/>
    </source>
</evidence>
<dbReference type="GO" id="GO:0005739">
    <property type="term" value="C:mitochondrion"/>
    <property type="evidence" value="ECO:0007669"/>
    <property type="project" value="TreeGrafter"/>
</dbReference>
<dbReference type="InterPro" id="IPR022237">
    <property type="entry name" value="PsiD-like"/>
</dbReference>
<reference evidence="5 6" key="1">
    <citation type="submission" date="2019-03" db="EMBL/GenBank/DDBJ databases">
        <title>The genome sequence of a newly discovered highly antifungal drug resistant Aspergillus species, Aspergillus tanneri NIH 1004.</title>
        <authorList>
            <person name="Mounaud S."/>
            <person name="Singh I."/>
            <person name="Joardar V."/>
            <person name="Pakala S."/>
            <person name="Pakala S."/>
            <person name="Venepally P."/>
            <person name="Hoover J."/>
            <person name="Nierman W."/>
            <person name="Chung J."/>
            <person name="Losada L."/>
        </authorList>
    </citation>
    <scope>NUCLEOTIDE SEQUENCE [LARGE SCALE GENOMIC DNA]</scope>
    <source>
        <strain evidence="5 6">NIH1004</strain>
    </source>
</reference>
<dbReference type="PANTHER" id="PTHR10067:SF9">
    <property type="entry name" value="PHOSPHATIDYLSERINE DECARBOXYLASE FAMILY PROTEIN (AFU_ORTHOLOGUE AFUA_7G01730)"/>
    <property type="match status" value="1"/>
</dbReference>
<dbReference type="GO" id="GO:0006646">
    <property type="term" value="P:phosphatidylethanolamine biosynthetic process"/>
    <property type="evidence" value="ECO:0007669"/>
    <property type="project" value="TreeGrafter"/>
</dbReference>
<name>A0A4V3UNX9_9EURO</name>
<dbReference type="EMBL" id="SOSA01000297">
    <property type="protein sequence ID" value="THC92954.1"/>
    <property type="molecule type" value="Genomic_DNA"/>
</dbReference>
<dbReference type="Proteomes" id="UP000324241">
    <property type="component" value="Unassembled WGS sequence"/>
</dbReference>
<dbReference type="VEuPathDB" id="FungiDB:EYZ11_007572"/>
<evidence type="ECO:0000313" key="7">
    <source>
        <dbReference type="Proteomes" id="UP000324241"/>
    </source>
</evidence>
<keyword evidence="2" id="KW-0456">Lyase</keyword>
<dbReference type="Proteomes" id="UP000308092">
    <property type="component" value="Unassembled WGS sequence"/>
</dbReference>
<dbReference type="AlphaFoldDB" id="A0A4V3UNX9"/>
<keyword evidence="1" id="KW-0210">Decarboxylase</keyword>
<dbReference type="GeneID" id="54328307"/>
<dbReference type="InterPro" id="IPR003817">
    <property type="entry name" value="PS_Dcarbxylase"/>
</dbReference>
<evidence type="ECO:0000313" key="5">
    <source>
        <dbReference type="EMBL" id="THC92954.1"/>
    </source>
</evidence>
<dbReference type="STRING" id="1220188.A0A4V3UNX9"/>
<dbReference type="EMBL" id="QUQM01000004">
    <property type="protein sequence ID" value="KAA8646930.1"/>
    <property type="molecule type" value="Genomic_DNA"/>
</dbReference>
<dbReference type="RefSeq" id="XP_033426291.1">
    <property type="nucleotide sequence ID" value="XM_033570259.1"/>
</dbReference>
<evidence type="ECO:0000313" key="6">
    <source>
        <dbReference type="Proteomes" id="UP000308092"/>
    </source>
</evidence>
<reference evidence="4 7" key="2">
    <citation type="submission" date="2019-08" db="EMBL/GenBank/DDBJ databases">
        <title>The genome sequence of a newly discovered highly antifungal drug resistant Aspergillus species, Aspergillus tanneri NIH 1004.</title>
        <authorList>
            <person name="Mounaud S."/>
            <person name="Singh I."/>
            <person name="Joardar V."/>
            <person name="Pakala S."/>
            <person name="Pakala S."/>
            <person name="Venepally P."/>
            <person name="Chung J.K."/>
            <person name="Losada L."/>
            <person name="Nierman W.C."/>
        </authorList>
    </citation>
    <scope>NUCLEOTIDE SEQUENCE [LARGE SCALE GENOMIC DNA]</scope>
    <source>
        <strain evidence="4 7">NIH1004</strain>
    </source>
</reference>